<comment type="caution">
    <text evidence="10">The sequence shown here is derived from an EMBL/GenBank/DDBJ whole genome shotgun (WGS) entry which is preliminary data.</text>
</comment>
<evidence type="ECO:0000256" key="3">
    <source>
        <dbReference type="ARBA" id="ARBA00011489"/>
    </source>
</evidence>
<evidence type="ECO:0000256" key="8">
    <source>
        <dbReference type="RuleBase" id="RU361233"/>
    </source>
</evidence>
<dbReference type="Proteomes" id="UP000623129">
    <property type="component" value="Unassembled WGS sequence"/>
</dbReference>
<feature type="transmembrane region" description="Helical" evidence="8">
    <location>
        <begin position="54"/>
        <end position="71"/>
    </location>
</feature>
<dbReference type="NCBIfam" id="TIGR01569">
    <property type="entry name" value="A_tha_TIGR01569"/>
    <property type="match status" value="1"/>
</dbReference>
<keyword evidence="6 8" id="KW-1133">Transmembrane helix</keyword>
<sequence>MMGEGTSRVMKVEGALRFVCMVLGAMTALLMGLNAQTKVVFFIQRKATAKDIEALWVVTMATAAAAGYNFLQLLRCIYNSFQKENSCRSNRAYAWFCFVLDQAAVYAVFATTLAALQGSMIALTGIQSLQWTKLCNIYTRFCVQVGGSLFCGFMASLAMVLLSSVSAYQLFRLYPSTAQSMTRVH</sequence>
<dbReference type="GO" id="GO:0005886">
    <property type="term" value="C:plasma membrane"/>
    <property type="evidence" value="ECO:0007669"/>
    <property type="project" value="UniProtKB-SubCell"/>
</dbReference>
<feature type="transmembrane region" description="Helical" evidence="8">
    <location>
        <begin position="137"/>
        <end position="162"/>
    </location>
</feature>
<evidence type="ECO:0000256" key="7">
    <source>
        <dbReference type="ARBA" id="ARBA00023136"/>
    </source>
</evidence>
<protein>
    <recommendedName>
        <fullName evidence="8">CASP-like protein</fullName>
    </recommendedName>
</protein>
<dbReference type="InterPro" id="IPR006459">
    <property type="entry name" value="CASP/CASPL"/>
</dbReference>
<evidence type="ECO:0000259" key="9">
    <source>
        <dbReference type="Pfam" id="PF04535"/>
    </source>
</evidence>
<dbReference type="Pfam" id="PF04535">
    <property type="entry name" value="CASP_dom"/>
    <property type="match status" value="1"/>
</dbReference>
<comment type="subcellular location">
    <subcellularLocation>
        <location evidence="1 8">Cell membrane</location>
        <topology evidence="1 8">Multi-pass membrane protein</topology>
    </subcellularLocation>
</comment>
<keyword evidence="7 8" id="KW-0472">Membrane</keyword>
<accession>A0A833R4C8</accession>
<keyword evidence="4 8" id="KW-1003">Cell membrane</keyword>
<feature type="transmembrane region" description="Helical" evidence="8">
    <location>
        <begin position="92"/>
        <end position="117"/>
    </location>
</feature>
<feature type="transmembrane region" description="Helical" evidence="8">
    <location>
        <begin position="15"/>
        <end position="34"/>
    </location>
</feature>
<proteinExistence type="inferred from homology"/>
<gene>
    <name evidence="10" type="ORF">FCM35_KLT04979</name>
</gene>
<feature type="domain" description="Casparian strip membrane protein" evidence="9">
    <location>
        <begin position="9"/>
        <end position="157"/>
    </location>
</feature>
<evidence type="ECO:0000256" key="4">
    <source>
        <dbReference type="ARBA" id="ARBA00022475"/>
    </source>
</evidence>
<dbReference type="EMBL" id="SWLB01000014">
    <property type="protein sequence ID" value="KAF3329648.1"/>
    <property type="molecule type" value="Genomic_DNA"/>
</dbReference>
<dbReference type="InterPro" id="IPR006702">
    <property type="entry name" value="CASP_dom"/>
</dbReference>
<evidence type="ECO:0000313" key="11">
    <source>
        <dbReference type="Proteomes" id="UP000623129"/>
    </source>
</evidence>
<comment type="subunit">
    <text evidence="3 8">Homodimer and heterodimers.</text>
</comment>
<organism evidence="10 11">
    <name type="scientific">Carex littledalei</name>
    <dbReference type="NCBI Taxonomy" id="544730"/>
    <lineage>
        <taxon>Eukaryota</taxon>
        <taxon>Viridiplantae</taxon>
        <taxon>Streptophyta</taxon>
        <taxon>Embryophyta</taxon>
        <taxon>Tracheophyta</taxon>
        <taxon>Spermatophyta</taxon>
        <taxon>Magnoliopsida</taxon>
        <taxon>Liliopsida</taxon>
        <taxon>Poales</taxon>
        <taxon>Cyperaceae</taxon>
        <taxon>Cyperoideae</taxon>
        <taxon>Cariceae</taxon>
        <taxon>Carex</taxon>
        <taxon>Carex subgen. Euthyceras</taxon>
    </lineage>
</organism>
<dbReference type="PANTHER" id="PTHR33573">
    <property type="entry name" value="CASP-LIKE PROTEIN 4A4"/>
    <property type="match status" value="1"/>
</dbReference>
<dbReference type="AlphaFoldDB" id="A0A833R4C8"/>
<evidence type="ECO:0000313" key="10">
    <source>
        <dbReference type="EMBL" id="KAF3329648.1"/>
    </source>
</evidence>
<keyword evidence="5 8" id="KW-0812">Transmembrane</keyword>
<reference evidence="10" key="1">
    <citation type="submission" date="2020-01" db="EMBL/GenBank/DDBJ databases">
        <title>Genome sequence of Kobresia littledalei, the first chromosome-level genome in the family Cyperaceae.</title>
        <authorList>
            <person name="Qu G."/>
        </authorList>
    </citation>
    <scope>NUCLEOTIDE SEQUENCE</scope>
    <source>
        <strain evidence="10">C.B.Clarke</strain>
        <tissue evidence="10">Leaf</tissue>
    </source>
</reference>
<evidence type="ECO:0000256" key="6">
    <source>
        <dbReference type="ARBA" id="ARBA00022989"/>
    </source>
</evidence>
<dbReference type="OrthoDB" id="689315at2759"/>
<keyword evidence="11" id="KW-1185">Reference proteome</keyword>
<evidence type="ECO:0000256" key="5">
    <source>
        <dbReference type="ARBA" id="ARBA00022692"/>
    </source>
</evidence>
<evidence type="ECO:0000256" key="2">
    <source>
        <dbReference type="ARBA" id="ARBA00007651"/>
    </source>
</evidence>
<comment type="similarity">
    <text evidence="2 8">Belongs to the Casparian strip membrane proteins (CASP) family.</text>
</comment>
<dbReference type="PANTHER" id="PTHR33573:SF30">
    <property type="entry name" value="CASP-LIKE PROTEIN 2C1-RELATED"/>
    <property type="match status" value="1"/>
</dbReference>
<name>A0A833R4C8_9POAL</name>
<evidence type="ECO:0000256" key="1">
    <source>
        <dbReference type="ARBA" id="ARBA00004651"/>
    </source>
</evidence>